<dbReference type="AlphaFoldDB" id="A0A7I7VVI8"/>
<name>A0A7I7VVI8_9MYCO</name>
<feature type="compositionally biased region" description="Low complexity" evidence="1">
    <location>
        <begin position="1"/>
        <end position="13"/>
    </location>
</feature>
<feature type="region of interest" description="Disordered" evidence="1">
    <location>
        <begin position="188"/>
        <end position="233"/>
    </location>
</feature>
<sequence length="351" mass="36916">MSPAAATPSAGPTRSEIQSWDTTALDDATLRWRGAAEASEAAFEQHRQNIATPGGTEWEGDAKDAALNRVTADLGVARLQGDVQRAAAAAARGSEDIAGARRVVLDAIAEAEADDFRVGEDLSVTDTREFDLATAAARATAAAEHAEYIRWRAEQLVATDALVGQQLQATAAELDGIRFEGESRDESIQLVDHKTDADSGQRPKTWQDLLRPPGASGDEAPNDAGDTAAGAGEAAPSPLVEMLVPGKTTDPQQPATLDDALDEVAGQPAPAASAPRLDPVKVEKFKDLARKLMQQDGVPADQIEQRLDDIVAAAQKPLLPSTLSPDAPLPKPGFGEGFGDAWRSMEDAVHP</sequence>
<evidence type="ECO:0000313" key="2">
    <source>
        <dbReference type="EMBL" id="BBZ09314.1"/>
    </source>
</evidence>
<feature type="compositionally biased region" description="Basic and acidic residues" evidence="1">
    <location>
        <begin position="188"/>
        <end position="201"/>
    </location>
</feature>
<evidence type="ECO:0000313" key="3">
    <source>
        <dbReference type="Proteomes" id="UP000467201"/>
    </source>
</evidence>
<feature type="region of interest" description="Disordered" evidence="1">
    <location>
        <begin position="320"/>
        <end position="351"/>
    </location>
</feature>
<reference evidence="2 3" key="1">
    <citation type="journal article" date="2019" name="Emerg. Microbes Infect.">
        <title>Comprehensive subspecies identification of 175 nontuberculous mycobacteria species based on 7547 genomic profiles.</title>
        <authorList>
            <person name="Matsumoto Y."/>
            <person name="Kinjo T."/>
            <person name="Motooka D."/>
            <person name="Nabeya D."/>
            <person name="Jung N."/>
            <person name="Uechi K."/>
            <person name="Horii T."/>
            <person name="Iida T."/>
            <person name="Fujita J."/>
            <person name="Nakamura S."/>
        </authorList>
    </citation>
    <scope>NUCLEOTIDE SEQUENCE [LARGE SCALE GENOMIC DNA]</scope>
    <source>
        <strain evidence="2 3">JCM 12405</strain>
    </source>
</reference>
<proteinExistence type="predicted"/>
<feature type="region of interest" description="Disordered" evidence="1">
    <location>
        <begin position="1"/>
        <end position="20"/>
    </location>
</feature>
<feature type="compositionally biased region" description="Low complexity" evidence="1">
    <location>
        <begin position="222"/>
        <end position="233"/>
    </location>
</feature>
<accession>A0A7I7VVI8</accession>
<gene>
    <name evidence="2" type="ORF">MDOR_34830</name>
</gene>
<protein>
    <submittedName>
        <fullName evidence="2">Uncharacterized protein</fullName>
    </submittedName>
</protein>
<dbReference type="RefSeq" id="WP_179960001.1">
    <property type="nucleotide sequence ID" value="NZ_AP022605.1"/>
</dbReference>
<organism evidence="2 3">
    <name type="scientific">Mycolicibacterium doricum</name>
    <dbReference type="NCBI Taxonomy" id="126673"/>
    <lineage>
        <taxon>Bacteria</taxon>
        <taxon>Bacillati</taxon>
        <taxon>Actinomycetota</taxon>
        <taxon>Actinomycetes</taxon>
        <taxon>Mycobacteriales</taxon>
        <taxon>Mycobacteriaceae</taxon>
        <taxon>Mycolicibacterium</taxon>
    </lineage>
</organism>
<dbReference type="EMBL" id="AP022605">
    <property type="protein sequence ID" value="BBZ09314.1"/>
    <property type="molecule type" value="Genomic_DNA"/>
</dbReference>
<evidence type="ECO:0000256" key="1">
    <source>
        <dbReference type="SAM" id="MobiDB-lite"/>
    </source>
</evidence>
<dbReference type="KEGG" id="mdr:MDOR_34830"/>
<dbReference type="Proteomes" id="UP000467201">
    <property type="component" value="Chromosome"/>
</dbReference>